<dbReference type="SUPFAM" id="SSF159672">
    <property type="entry name" value="CbiG N-terminal domain-like"/>
    <property type="match status" value="1"/>
</dbReference>
<evidence type="ECO:0000259" key="2">
    <source>
        <dbReference type="Pfam" id="PF11760"/>
    </source>
</evidence>
<feature type="domain" description="Cobalamin synthesis G N-terminal" evidence="2">
    <location>
        <begin position="50"/>
        <end position="128"/>
    </location>
</feature>
<reference evidence="3" key="1">
    <citation type="submission" date="2021-10" db="EMBL/GenBank/DDBJ databases">
        <title>Anaerobic single-cell dispensing facilitates the cultivation of human gut bacteria.</title>
        <authorList>
            <person name="Afrizal A."/>
        </authorList>
    </citation>
    <scope>NUCLEOTIDE SEQUENCE</scope>
    <source>
        <strain evidence="3">CLA-AA-H272</strain>
    </source>
</reference>
<dbReference type="InterPro" id="IPR052553">
    <property type="entry name" value="CbiG_hydrolase"/>
</dbReference>
<organism evidence="3 4">
    <name type="scientific">Brotocaccenecus cirricatena</name>
    <dbReference type="NCBI Taxonomy" id="3064195"/>
    <lineage>
        <taxon>Bacteria</taxon>
        <taxon>Bacillati</taxon>
        <taxon>Bacillota</taxon>
        <taxon>Clostridia</taxon>
        <taxon>Eubacteriales</taxon>
        <taxon>Oscillospiraceae</taxon>
        <taxon>Brotocaccenecus</taxon>
    </lineage>
</organism>
<evidence type="ECO:0000259" key="1">
    <source>
        <dbReference type="Pfam" id="PF01890"/>
    </source>
</evidence>
<comment type="caution">
    <text evidence="3">The sequence shown here is derived from an EMBL/GenBank/DDBJ whole genome shotgun (WGS) entry which is preliminary data.</text>
</comment>
<dbReference type="InterPro" id="IPR036518">
    <property type="entry name" value="CobE/GbiG_C_sf"/>
</dbReference>
<keyword evidence="4" id="KW-1185">Reference proteome</keyword>
<name>A0AAE3ADH2_9FIRM</name>
<dbReference type="PANTHER" id="PTHR37477:SF1">
    <property type="entry name" value="COBALT-PRECORRIN-5A HYDROLASE"/>
    <property type="match status" value="1"/>
</dbReference>
<dbReference type="PANTHER" id="PTHR37477">
    <property type="entry name" value="COBALT-PRECORRIN-5A HYDROLASE"/>
    <property type="match status" value="1"/>
</dbReference>
<proteinExistence type="predicted"/>
<dbReference type="GO" id="GO:0009236">
    <property type="term" value="P:cobalamin biosynthetic process"/>
    <property type="evidence" value="ECO:0007669"/>
    <property type="project" value="InterPro"/>
</dbReference>
<dbReference type="Pfam" id="PF11760">
    <property type="entry name" value="CbiG_N"/>
    <property type="match status" value="1"/>
</dbReference>
<evidence type="ECO:0000313" key="4">
    <source>
        <dbReference type="Proteomes" id="UP001199319"/>
    </source>
</evidence>
<dbReference type="Gene3D" id="3.40.50.11220">
    <property type="match status" value="1"/>
</dbReference>
<dbReference type="InterPro" id="IPR002750">
    <property type="entry name" value="CobE/GbiG_C"/>
</dbReference>
<evidence type="ECO:0000313" key="3">
    <source>
        <dbReference type="EMBL" id="MCC2129269.1"/>
    </source>
</evidence>
<feature type="domain" description="CobE/GbiG C-terminal" evidence="1">
    <location>
        <begin position="212"/>
        <end position="327"/>
    </location>
</feature>
<dbReference type="InterPro" id="IPR021744">
    <property type="entry name" value="CbiG_N"/>
</dbReference>
<dbReference type="Pfam" id="PF01890">
    <property type="entry name" value="CbiG_C"/>
    <property type="match status" value="1"/>
</dbReference>
<protein>
    <submittedName>
        <fullName evidence="3">Cobalamin biosynthesis protein</fullName>
    </submittedName>
</protein>
<sequence length="336" mass="35647">MRAALFAFSRGGCVTARRILAALPEEAWKCYTMPRFEEPGFLPLDKAVYGASFSAMDALIIVGACGIAVREIAPYVKSKKTDPAVVCIDEAGRFVIPLLSGHIGGANALAVELAEKLGATAVVTTATDVRGKFSVDAWAARHGCAISDMGLAKAVSAAILEKDIPLCSQFSLPAPLPEGTFAGESGPLGVFIGWRTKAHFARTLRLIPRVLRVGVGCRRGISAEAVVRAVQTVFAENGLDTAAICGVCSIDLKQDEAGLLAACEKNNWPVHFYTAQQLRDVAGDFTPSDFVRSVTGVDNVCERAALLDAEKLIVQKTARDGVTVAVAAEHWEVRFG</sequence>
<dbReference type="Proteomes" id="UP001199319">
    <property type="component" value="Unassembled WGS sequence"/>
</dbReference>
<dbReference type="InterPro" id="IPR038029">
    <property type="entry name" value="GbiG_N_sf"/>
</dbReference>
<accession>A0AAE3ADH2</accession>
<dbReference type="Gene3D" id="3.30.420.180">
    <property type="entry name" value="CobE/GbiG C-terminal domain"/>
    <property type="match status" value="1"/>
</dbReference>
<dbReference type="EMBL" id="JAJEPW010000016">
    <property type="protein sequence ID" value="MCC2129269.1"/>
    <property type="molecule type" value="Genomic_DNA"/>
</dbReference>
<dbReference type="AlphaFoldDB" id="A0AAE3ADH2"/>
<dbReference type="SUPFAM" id="SSF159664">
    <property type="entry name" value="CobE/GbiG C-terminal domain-like"/>
    <property type="match status" value="1"/>
</dbReference>
<dbReference type="RefSeq" id="WP_302928549.1">
    <property type="nucleotide sequence ID" value="NZ_JAJEPW010000016.1"/>
</dbReference>
<gene>
    <name evidence="3" type="ORF">LKD37_07015</name>
</gene>